<keyword evidence="11" id="KW-1185">Reference proteome</keyword>
<dbReference type="SUPFAM" id="SSF49785">
    <property type="entry name" value="Galactose-binding domain-like"/>
    <property type="match status" value="1"/>
</dbReference>
<evidence type="ECO:0000256" key="4">
    <source>
        <dbReference type="ARBA" id="ARBA00022729"/>
    </source>
</evidence>
<evidence type="ECO:0000259" key="7">
    <source>
        <dbReference type="Pfam" id="PF00703"/>
    </source>
</evidence>
<keyword evidence="4" id="KW-0732">Signal</keyword>
<dbReference type="Gene3D" id="3.20.20.80">
    <property type="entry name" value="Glycosidases"/>
    <property type="match status" value="1"/>
</dbReference>
<gene>
    <name evidence="10" type="ORF">PAT3040_06502</name>
</gene>
<dbReference type="PANTHER" id="PTHR43730:SF1">
    <property type="entry name" value="BETA-MANNOSIDASE"/>
    <property type="match status" value="1"/>
</dbReference>
<keyword evidence="6" id="KW-0326">Glycosidase</keyword>
<dbReference type="Proteomes" id="UP000245202">
    <property type="component" value="Unassembled WGS sequence"/>
</dbReference>
<dbReference type="PANTHER" id="PTHR43730">
    <property type="entry name" value="BETA-MANNOSIDASE"/>
    <property type="match status" value="1"/>
</dbReference>
<dbReference type="EMBL" id="BDQX01000430">
    <property type="protein sequence ID" value="GBG11667.1"/>
    <property type="molecule type" value="Genomic_DNA"/>
</dbReference>
<dbReference type="Pfam" id="PF22666">
    <property type="entry name" value="Glyco_hydro_2_N2"/>
    <property type="match status" value="1"/>
</dbReference>
<dbReference type="GO" id="GO:0006516">
    <property type="term" value="P:glycoprotein catabolic process"/>
    <property type="evidence" value="ECO:0007669"/>
    <property type="project" value="TreeGrafter"/>
</dbReference>
<comment type="caution">
    <text evidence="10">The sequence shown here is derived from an EMBL/GenBank/DDBJ whole genome shotgun (WGS) entry which is preliminary data.</text>
</comment>
<dbReference type="InterPro" id="IPR013783">
    <property type="entry name" value="Ig-like_fold"/>
</dbReference>
<keyword evidence="5 10" id="KW-0378">Hydrolase</keyword>
<evidence type="ECO:0000313" key="11">
    <source>
        <dbReference type="Proteomes" id="UP000245202"/>
    </source>
</evidence>
<evidence type="ECO:0000259" key="8">
    <source>
        <dbReference type="Pfam" id="PF02836"/>
    </source>
</evidence>
<evidence type="ECO:0000313" key="10">
    <source>
        <dbReference type="EMBL" id="GBG11667.1"/>
    </source>
</evidence>
<accession>A0A2R5EYP5</accession>
<dbReference type="EC" id="3.2.1.25" evidence="3"/>
<proteinExistence type="inferred from homology"/>
<dbReference type="InterPro" id="IPR017853">
    <property type="entry name" value="GH"/>
</dbReference>
<feature type="domain" description="Glycoside hydrolase family 2 catalytic" evidence="8">
    <location>
        <begin position="312"/>
        <end position="460"/>
    </location>
</feature>
<dbReference type="SUPFAM" id="SSF49303">
    <property type="entry name" value="beta-Galactosidase/glucuronidase domain"/>
    <property type="match status" value="2"/>
</dbReference>
<dbReference type="SUPFAM" id="SSF51445">
    <property type="entry name" value="(Trans)glycosidases"/>
    <property type="match status" value="1"/>
</dbReference>
<organism evidence="10 11">
    <name type="scientific">Paenibacillus agaridevorans</name>
    <dbReference type="NCBI Taxonomy" id="171404"/>
    <lineage>
        <taxon>Bacteria</taxon>
        <taxon>Bacillati</taxon>
        <taxon>Bacillota</taxon>
        <taxon>Bacilli</taxon>
        <taxon>Bacillales</taxon>
        <taxon>Paenibacillaceae</taxon>
        <taxon>Paenibacillus</taxon>
    </lineage>
</organism>
<evidence type="ECO:0000256" key="3">
    <source>
        <dbReference type="ARBA" id="ARBA00012754"/>
    </source>
</evidence>
<sequence length="834" mass="95677">MGFYKNQWRLYESMELGHEIIPAIGHMKARIPGSVQTDLMANGWLKDPNLGLASLDGEWVDNREWVYETNFSISDDWLQDRCELVFEGLDYSGEIYLNGGKVAGFEGMFIPVRLDITDRIRTNGSNRLLVVFHAAPDIDGQFGYSNQIRKLKSRFNYAWDWCPRIVPVGIWRDVYLQTYSEVKINDFYPNAMVEDNLIDGHVRFRTEVTVQRRGSYTISYKVITDQGEPKALAVHTMELECGNSFIEHELAVADIELWWPNGYGNQPLYEVGIEITSDNHIMKCQDRKLIGFRKLEFIKNPNSPESALPYTLVINGRPIFMKGVNWVPIRPFYGDVKADEYANYLGRFKDMNVNILRVWGGAIIEKQDFYQYCDANGLMVWQELLQSSSGINNTPPDDPKFLNDLEQVAIFAIKEKRSHPSLVIWCGGNELMWEGFKPVDERHANIARLKKVVEEHDPDRGFLPTSASGPSFNANVEHMGNGLHHDVHGPWLYLEGDHYEFFNKDDSLLLSEMGTPGISRAENIEKYAIGCSAWPPTKENPYWVHRGAWWIQWEQLNRLFGEWSRDHNELQIYSQASRYLQMESLRYAIEATRRREPYASGFIIWMGNEPFANNSNTSVIEYDGMVKPAYYAVKNAFSSLHISAKYDKVNFSEGERFSCQLYLHDELGTNGQTFEVQAEIVGIDGTVYKQDRFTCTSEQLATQAGELDWIVSGAPYSLFFLRLQVRDKEDAVVSTNTYLYSMDLLSPYRPLRQLPKASLAVELMGEGQLQIRNVSDITAVGVMIQEKEASRFVSFNHNYLHIFPGESVTIESSMQPMDTVERLVMNGFNIDLPS</sequence>
<feature type="domain" description="Glycoside hydrolase family 2 immunoglobulin-like beta-sandwich" evidence="7">
    <location>
        <begin position="182"/>
        <end position="293"/>
    </location>
</feature>
<dbReference type="Pfam" id="PF00703">
    <property type="entry name" value="Glyco_hydro_2"/>
    <property type="match status" value="1"/>
</dbReference>
<dbReference type="Pfam" id="PF02836">
    <property type="entry name" value="Glyco_hydro_2_C"/>
    <property type="match status" value="1"/>
</dbReference>
<dbReference type="RefSeq" id="WP_108995915.1">
    <property type="nucleotide sequence ID" value="NZ_BDQX01000430.1"/>
</dbReference>
<evidence type="ECO:0000256" key="6">
    <source>
        <dbReference type="ARBA" id="ARBA00023295"/>
    </source>
</evidence>
<evidence type="ECO:0000259" key="9">
    <source>
        <dbReference type="Pfam" id="PF22666"/>
    </source>
</evidence>
<dbReference type="GO" id="GO:0004567">
    <property type="term" value="F:beta-mannosidase activity"/>
    <property type="evidence" value="ECO:0007669"/>
    <property type="project" value="UniProtKB-EC"/>
</dbReference>
<comment type="catalytic activity">
    <reaction evidence="1">
        <text>Hydrolysis of terminal, non-reducing beta-D-mannose residues in beta-D-mannosides.</text>
        <dbReference type="EC" id="3.2.1.25"/>
    </reaction>
</comment>
<dbReference type="AlphaFoldDB" id="A0A2R5EYP5"/>
<reference evidence="10 11" key="1">
    <citation type="submission" date="2017-08" db="EMBL/GenBank/DDBJ databases">
        <title>Substantial Increase in Enzyme Production by Combined Drug-Resistance Mutations in Paenibacillus agaridevorans.</title>
        <authorList>
            <person name="Tanaka Y."/>
            <person name="Funane K."/>
            <person name="Hosaka T."/>
            <person name="Shiwa Y."/>
            <person name="Fujita N."/>
            <person name="Miyazaki T."/>
            <person name="Yoshikawa H."/>
            <person name="Murakami K."/>
            <person name="Kasahara K."/>
            <person name="Inaoka T."/>
            <person name="Hiraga Y."/>
            <person name="Ochi K."/>
        </authorList>
    </citation>
    <scope>NUCLEOTIDE SEQUENCE [LARGE SCALE GENOMIC DNA]</scope>
    <source>
        <strain evidence="10 11">T-3040</strain>
    </source>
</reference>
<dbReference type="InterPro" id="IPR036156">
    <property type="entry name" value="Beta-gal/glucu_dom_sf"/>
</dbReference>
<name>A0A2R5EYP5_9BACL</name>
<dbReference type="InterPro" id="IPR006102">
    <property type="entry name" value="Ig-like_GH2"/>
</dbReference>
<evidence type="ECO:0000256" key="2">
    <source>
        <dbReference type="ARBA" id="ARBA00007401"/>
    </source>
</evidence>
<feature type="domain" description="Beta-mannosidase-like galactose-binding" evidence="9">
    <location>
        <begin position="26"/>
        <end position="172"/>
    </location>
</feature>
<dbReference type="InterPro" id="IPR006103">
    <property type="entry name" value="Glyco_hydro_2_cat"/>
</dbReference>
<evidence type="ECO:0000256" key="1">
    <source>
        <dbReference type="ARBA" id="ARBA00000829"/>
    </source>
</evidence>
<dbReference type="GO" id="GO:0005975">
    <property type="term" value="P:carbohydrate metabolic process"/>
    <property type="evidence" value="ECO:0007669"/>
    <property type="project" value="InterPro"/>
</dbReference>
<evidence type="ECO:0000256" key="5">
    <source>
        <dbReference type="ARBA" id="ARBA00022801"/>
    </source>
</evidence>
<dbReference type="Gene3D" id="2.60.40.10">
    <property type="entry name" value="Immunoglobulins"/>
    <property type="match status" value="2"/>
</dbReference>
<dbReference type="InterPro" id="IPR050887">
    <property type="entry name" value="Beta-mannosidase_GH2"/>
</dbReference>
<protein>
    <recommendedName>
        <fullName evidence="3">beta-mannosidase</fullName>
        <ecNumber evidence="3">3.2.1.25</ecNumber>
    </recommendedName>
</protein>
<comment type="similarity">
    <text evidence="2">Belongs to the glycosyl hydrolase 2 family.</text>
</comment>
<dbReference type="InterPro" id="IPR054593">
    <property type="entry name" value="Beta-mannosidase-like_N2"/>
</dbReference>
<dbReference type="InterPro" id="IPR008979">
    <property type="entry name" value="Galactose-bd-like_sf"/>
</dbReference>
<dbReference type="Gene3D" id="2.60.120.260">
    <property type="entry name" value="Galactose-binding domain-like"/>
    <property type="match status" value="1"/>
</dbReference>